<dbReference type="SUPFAM" id="SSF52047">
    <property type="entry name" value="RNI-like"/>
    <property type="match status" value="1"/>
</dbReference>
<keyword evidence="3" id="KW-1185">Reference proteome</keyword>
<evidence type="ECO:0000313" key="2">
    <source>
        <dbReference type="EMBL" id="KAK5817913.1"/>
    </source>
</evidence>
<dbReference type="PANTHER" id="PTHR36766">
    <property type="entry name" value="PLANT BROAD-SPECTRUM MILDEW RESISTANCE PROTEIN RPW8"/>
    <property type="match status" value="1"/>
</dbReference>
<dbReference type="Proteomes" id="UP001358586">
    <property type="component" value="Chromosome 7"/>
</dbReference>
<dbReference type="EMBL" id="JARKNE010000007">
    <property type="protein sequence ID" value="KAK5817913.1"/>
    <property type="molecule type" value="Genomic_DNA"/>
</dbReference>
<evidence type="ECO:0000313" key="3">
    <source>
        <dbReference type="Proteomes" id="UP001358586"/>
    </source>
</evidence>
<gene>
    <name evidence="2" type="ORF">PVK06_022842</name>
</gene>
<dbReference type="PANTHER" id="PTHR36766:SF36">
    <property type="entry name" value="AAA+ ATPASE DOMAIN-CONTAINING PROTEIN"/>
    <property type="match status" value="1"/>
</dbReference>
<reference evidence="2 3" key="1">
    <citation type="submission" date="2023-03" db="EMBL/GenBank/DDBJ databases">
        <title>WGS of Gossypium arboreum.</title>
        <authorList>
            <person name="Yu D."/>
        </authorList>
    </citation>
    <scope>NUCLEOTIDE SEQUENCE [LARGE SCALE GENOMIC DNA]</scope>
    <source>
        <tissue evidence="2">Leaf</tissue>
    </source>
</reference>
<proteinExistence type="predicted"/>
<dbReference type="Gene3D" id="3.80.10.10">
    <property type="entry name" value="Ribonuclease Inhibitor"/>
    <property type="match status" value="1"/>
</dbReference>
<dbReference type="InterPro" id="IPR032675">
    <property type="entry name" value="LRR_dom_sf"/>
</dbReference>
<protein>
    <submittedName>
        <fullName evidence="2">Uncharacterized protein</fullName>
    </submittedName>
</protein>
<organism evidence="2 3">
    <name type="scientific">Gossypium arboreum</name>
    <name type="common">Tree cotton</name>
    <name type="synonym">Gossypium nanking</name>
    <dbReference type="NCBI Taxonomy" id="29729"/>
    <lineage>
        <taxon>Eukaryota</taxon>
        <taxon>Viridiplantae</taxon>
        <taxon>Streptophyta</taxon>
        <taxon>Embryophyta</taxon>
        <taxon>Tracheophyta</taxon>
        <taxon>Spermatophyta</taxon>
        <taxon>Magnoliopsida</taxon>
        <taxon>eudicotyledons</taxon>
        <taxon>Gunneridae</taxon>
        <taxon>Pentapetalae</taxon>
        <taxon>rosids</taxon>
        <taxon>malvids</taxon>
        <taxon>Malvales</taxon>
        <taxon>Malvaceae</taxon>
        <taxon>Malvoideae</taxon>
        <taxon>Gossypium</taxon>
    </lineage>
</organism>
<keyword evidence="1" id="KW-0611">Plant defense</keyword>
<sequence>MMCVEKWEDLKPCLVGVNKSKGNQIIATTRSEVVALKVQDCDHLSEIPRLDGLACLKELMVHRCPKLKYVAITGDISSLELLSFDSCSELQWTGNGLSTCVQLQSLSIWFCLNLSLVSVNNELSSLKELNLTASGEEEHLGKLHSLVYLNISWCRNLRSILEDSLVNLSCLTTLKMGGFWEELEEFPCVKHLSLSIQDIHLIGWRKLKPLPHQSQNLTAIRVLSIERFDGLEALPVAARSIP</sequence>
<name>A0ABR0P9P2_GOSAR</name>
<evidence type="ECO:0000256" key="1">
    <source>
        <dbReference type="ARBA" id="ARBA00022821"/>
    </source>
</evidence>
<accession>A0ABR0P9P2</accession>
<comment type="caution">
    <text evidence="2">The sequence shown here is derived from an EMBL/GenBank/DDBJ whole genome shotgun (WGS) entry which is preliminary data.</text>
</comment>